<organism evidence="4">
    <name type="scientific">hydrothermal vent metagenome</name>
    <dbReference type="NCBI Taxonomy" id="652676"/>
    <lineage>
        <taxon>unclassified sequences</taxon>
        <taxon>metagenomes</taxon>
        <taxon>ecological metagenomes</taxon>
    </lineage>
</organism>
<dbReference type="SMART" id="SM00052">
    <property type="entry name" value="EAL"/>
    <property type="match status" value="1"/>
</dbReference>
<evidence type="ECO:0000256" key="1">
    <source>
        <dbReference type="SAM" id="Phobius"/>
    </source>
</evidence>
<dbReference type="AlphaFoldDB" id="A0A1W1CU23"/>
<dbReference type="Gene3D" id="3.30.70.270">
    <property type="match status" value="1"/>
</dbReference>
<sequence>MYDMWIGIGIFVVIVLVVWLLLMRSKKRLMETAKELKFLKSQREYYDEAMIIFSLEHRIIFANEAAKNIFALDKENQTYTIGKKVKLRVNEGMPTDFFETIEKLNIEEEKSFKLKNVTLIVSGKEKKVNIFLDKSYAKTQKTITCVIDLDREENEDMLQTNTKEGTVDFLTGLPTQFVALSEINTLVIESKKKLETFGVFLLGIDHFKEIQTTLGLGHSNQILKNLAKYFMEHSKKNMRIFRMDFDRFLFIVPGVEKEESVRKVAKELIIAAGTVYKESNDIRLSSSIGIALYPQNGENAIKLVDNSYIALNQAQTEGDANIKLFDSHYHIIREDESIMKEDIRKGLLKNEFLLYYQPIFNLSGEEIMGAEALLRWKHPKHGLISADKFLNVAESSGLIVELGEYVFNEAILQCKRCNIGAREDFKITINLSLKEMQVDKLLPRLEILFDKHQVEKHMINLDICEEVAIENIDKMSSDFKLFKDFGLSLSLDHFGAGLSSFKYLNMLPIDVLKIDRSLIFDLTSNIQHQTMVKVIIEMAHTLGYEVVAEGVEISQEVAILKSLKCDYAQGYLYSRPLPSKEFESLLN</sequence>
<dbReference type="PANTHER" id="PTHR33121:SF70">
    <property type="entry name" value="SIGNALING PROTEIN YKOW"/>
    <property type="match status" value="1"/>
</dbReference>
<keyword evidence="1" id="KW-1133">Transmembrane helix</keyword>
<dbReference type="Pfam" id="PF00563">
    <property type="entry name" value="EAL"/>
    <property type="match status" value="1"/>
</dbReference>
<evidence type="ECO:0000313" key="4">
    <source>
        <dbReference type="EMBL" id="SFV69378.1"/>
    </source>
</evidence>
<dbReference type="Pfam" id="PF00990">
    <property type="entry name" value="GGDEF"/>
    <property type="match status" value="1"/>
</dbReference>
<evidence type="ECO:0000259" key="2">
    <source>
        <dbReference type="PROSITE" id="PS50883"/>
    </source>
</evidence>
<gene>
    <name evidence="4" type="ORF">MNB_SV-3-536</name>
</gene>
<protein>
    <submittedName>
        <fullName evidence="4">Diguanylate cyclase/phosphodiesterase (GGDEF &amp; EAL domains) with PAS/PAC sensor(S)</fullName>
    </submittedName>
</protein>
<accession>A0A1W1CU23</accession>
<dbReference type="PANTHER" id="PTHR33121">
    <property type="entry name" value="CYCLIC DI-GMP PHOSPHODIESTERASE PDEF"/>
    <property type="match status" value="1"/>
</dbReference>
<dbReference type="SUPFAM" id="SSF55073">
    <property type="entry name" value="Nucleotide cyclase"/>
    <property type="match status" value="1"/>
</dbReference>
<keyword evidence="1" id="KW-0812">Transmembrane</keyword>
<dbReference type="SMART" id="SM00267">
    <property type="entry name" value="GGDEF"/>
    <property type="match status" value="1"/>
</dbReference>
<dbReference type="CDD" id="cd01949">
    <property type="entry name" value="GGDEF"/>
    <property type="match status" value="1"/>
</dbReference>
<reference evidence="4" key="1">
    <citation type="submission" date="2016-10" db="EMBL/GenBank/DDBJ databases">
        <authorList>
            <person name="de Groot N.N."/>
        </authorList>
    </citation>
    <scope>NUCLEOTIDE SEQUENCE</scope>
</reference>
<dbReference type="SUPFAM" id="SSF141868">
    <property type="entry name" value="EAL domain-like"/>
    <property type="match status" value="1"/>
</dbReference>
<dbReference type="CDD" id="cd01948">
    <property type="entry name" value="EAL"/>
    <property type="match status" value="1"/>
</dbReference>
<dbReference type="InterPro" id="IPR001633">
    <property type="entry name" value="EAL_dom"/>
</dbReference>
<dbReference type="InterPro" id="IPR043128">
    <property type="entry name" value="Rev_trsase/Diguanyl_cyclase"/>
</dbReference>
<dbReference type="Gene3D" id="3.20.20.450">
    <property type="entry name" value="EAL domain"/>
    <property type="match status" value="1"/>
</dbReference>
<dbReference type="EMBL" id="FPHI01000044">
    <property type="protein sequence ID" value="SFV69378.1"/>
    <property type="molecule type" value="Genomic_DNA"/>
</dbReference>
<dbReference type="InterPro" id="IPR050706">
    <property type="entry name" value="Cyclic-di-GMP_PDE-like"/>
</dbReference>
<dbReference type="NCBIfam" id="TIGR00254">
    <property type="entry name" value="GGDEF"/>
    <property type="match status" value="1"/>
</dbReference>
<dbReference type="InterPro" id="IPR029787">
    <property type="entry name" value="Nucleotide_cyclase"/>
</dbReference>
<evidence type="ECO:0000259" key="3">
    <source>
        <dbReference type="PROSITE" id="PS50887"/>
    </source>
</evidence>
<dbReference type="PROSITE" id="PS50883">
    <property type="entry name" value="EAL"/>
    <property type="match status" value="1"/>
</dbReference>
<dbReference type="InterPro" id="IPR000160">
    <property type="entry name" value="GGDEF_dom"/>
</dbReference>
<feature type="domain" description="EAL" evidence="2">
    <location>
        <begin position="336"/>
        <end position="587"/>
    </location>
</feature>
<dbReference type="PROSITE" id="PS50887">
    <property type="entry name" value="GGDEF"/>
    <property type="match status" value="1"/>
</dbReference>
<dbReference type="InterPro" id="IPR035919">
    <property type="entry name" value="EAL_sf"/>
</dbReference>
<dbReference type="GO" id="GO:0071111">
    <property type="term" value="F:cyclic-guanylate-specific phosphodiesterase activity"/>
    <property type="evidence" value="ECO:0007669"/>
    <property type="project" value="InterPro"/>
</dbReference>
<feature type="transmembrane region" description="Helical" evidence="1">
    <location>
        <begin position="6"/>
        <end position="22"/>
    </location>
</feature>
<keyword evidence="1" id="KW-0472">Membrane</keyword>
<name>A0A1W1CU23_9ZZZZ</name>
<feature type="domain" description="GGDEF" evidence="3">
    <location>
        <begin position="195"/>
        <end position="327"/>
    </location>
</feature>
<proteinExistence type="predicted"/>